<evidence type="ECO:0000313" key="9">
    <source>
        <dbReference type="EMBL" id="KGM47553.1"/>
    </source>
</evidence>
<dbReference type="SUPFAM" id="SSF51120">
    <property type="entry name" value="beta-Roll"/>
    <property type="match status" value="5"/>
</dbReference>
<keyword evidence="6" id="KW-0843">Virulence</keyword>
<evidence type="ECO:0000256" key="5">
    <source>
        <dbReference type="ARBA" id="ARBA00022737"/>
    </source>
</evidence>
<keyword evidence="5" id="KW-0677">Repeat</keyword>
<dbReference type="InterPro" id="IPR001343">
    <property type="entry name" value="Hemolysn_Ca-bd"/>
</dbReference>
<dbReference type="InterPro" id="IPR018511">
    <property type="entry name" value="Hemolysin-typ_Ca-bd_CS"/>
</dbReference>
<dbReference type="PROSITE" id="PS00330">
    <property type="entry name" value="HEMOLYSIN_CALCIUM"/>
    <property type="match status" value="4"/>
</dbReference>
<keyword evidence="3" id="KW-0964">Secreted</keyword>
<evidence type="ECO:0000313" key="10">
    <source>
        <dbReference type="Proteomes" id="UP000030004"/>
    </source>
</evidence>
<dbReference type="Gene3D" id="2.150.10.10">
    <property type="entry name" value="Serralysin-like metalloprotease, C-terminal"/>
    <property type="match status" value="6"/>
</dbReference>
<dbReference type="PRINTS" id="PR00313">
    <property type="entry name" value="CABNDNGRPT"/>
</dbReference>
<evidence type="ECO:0000256" key="8">
    <source>
        <dbReference type="SAM" id="MobiDB-lite"/>
    </source>
</evidence>
<gene>
    <name evidence="9" type="ORF">ATO9_17065</name>
</gene>
<dbReference type="PANTHER" id="PTHR38340">
    <property type="entry name" value="S-LAYER PROTEIN"/>
    <property type="match status" value="1"/>
</dbReference>
<evidence type="ECO:0000256" key="3">
    <source>
        <dbReference type="ARBA" id="ARBA00022525"/>
    </source>
</evidence>
<dbReference type="eggNOG" id="COG2931">
    <property type="taxonomic scope" value="Bacteria"/>
</dbReference>
<evidence type="ECO:0000256" key="1">
    <source>
        <dbReference type="ARBA" id="ARBA00004370"/>
    </source>
</evidence>
<name>A0A0A0EBQ2_9RHOB</name>
<dbReference type="GO" id="GO:0005509">
    <property type="term" value="F:calcium ion binding"/>
    <property type="evidence" value="ECO:0007669"/>
    <property type="project" value="InterPro"/>
</dbReference>
<dbReference type="EMBL" id="AQQX01000009">
    <property type="protein sequence ID" value="KGM47553.1"/>
    <property type="molecule type" value="Genomic_DNA"/>
</dbReference>
<keyword evidence="4" id="KW-0800">Toxin</keyword>
<reference evidence="9 10" key="1">
    <citation type="journal article" date="2015" name="Antonie Van Leeuwenhoek">
        <title>Pseudooceanicola atlanticus gen. nov. sp. nov., isolated from surface seawater of the Atlantic Ocean and reclassification of Oceanicola batsensis, Oceanicola marinus, Oceanicola nitratireducens, Oceanicola nanhaiensis, Oceanicola antarcticus and Oceanicola flagellatus, as Pseudooceanicola batsensis comb. nov., Pseudooceanicola marinus comb. nov., Pseudooceanicola nitratireducens comb. nov., Pseudooceanicola nanhaiensis comb. nov., Pseudooceanicola antarcticus comb. nov., and Pseudooceanicola flagellatus comb. nov.</title>
        <authorList>
            <person name="Lai Q."/>
            <person name="Li G."/>
            <person name="Liu X."/>
            <person name="Du Y."/>
            <person name="Sun F."/>
            <person name="Shao Z."/>
        </authorList>
    </citation>
    <scope>NUCLEOTIDE SEQUENCE [LARGE SCALE GENOMIC DNA]</scope>
    <source>
        <strain evidence="9 10">22II-s11g</strain>
    </source>
</reference>
<dbReference type="GO" id="GO:0090729">
    <property type="term" value="F:toxin activity"/>
    <property type="evidence" value="ECO:0007669"/>
    <property type="project" value="UniProtKB-KW"/>
</dbReference>
<proteinExistence type="predicted"/>
<dbReference type="PRINTS" id="PR01488">
    <property type="entry name" value="RTXTOXINA"/>
</dbReference>
<accession>A0A0A0EBQ2</accession>
<sequence length="1211" mass="126984">MSTYGFQALFLGSDENRDLVAVRPGTVSMVTAPGVDSFVYEYEPNEPGETPEPGSLSSITLVDDGIDIYNFGFDGTFYWDDVVDDASISILEWLDDGGSLRSTVVLSVFLLETGAAEAENQTFVVTLGGDPLPTLNSVADFEAFDAQIQANYDVPAGHPFAAGQEISVPAIPGVSLDEDDVIIGTPEADSLEGGAGFDAIVSRGGDDFLSGGSGDDVIEFGWGDATIVGGEGYDDLTIYPMAFDPMPSQALNIEFLQGLGMIRVNGQSDTTAGASIYWTALASEIERVTTGFTGDVIMTGDDGNNRIKFAELPAVFDLDGAGGSDRLELHRAWHEDEFGNPARGISSSFFNSATTLSGTADNVTIVNSDGSGLIGYLRNFEQIRFTDGTFNLADLLAADQNNGGSVSTTPTQADDSLTGTSADDVLNGLGGNDTIRGMGGEDTLIGNLGDDSLVGGDWIDVIYGGSGDDFLSPGNTADYYWDDLYSGAGQDTIDFQAYQSAVAFGFVGFSDLSGTSVVVDVNSSNGTASVDKGALGTTTILNSIYALRGDGLGISGTWGGNDTFNVELGNVPAGQYYYLQLQGYSGNDTYNISSTYSDDAGLRITYHPLDVGITADLENGWVDKGIYGIDTIFNNSSRGFELRGTRQADQMTGSTQDESFISRGGDDTIDGAGGFDRVRYDRGGVEGGVNVNLTTGLATGVWYGAAFTHTLANVEYVVGNNFGNDVLVGNQFANRFVGKHGDDTINGMAGNDTLFGDAGNDRIDAGDGDDRVEGGADADLIFLGAGEDTVAGQSYELEGDRIVDMERLETVVIYDILSSPVGSAVFTLNRDRDTGFTELDLGSDGSVELAFTAEGDFDIFTTSSYAWNGRYSLVLQADYDPATTFFGDGADNSFTGTSNDERLLGEAGDDTLNGGAGDDSLYGGPGADLLIGGPGSDVIYVDNAADRVAESRSWAGHDTVISSVDFRMGRKHIEDLELTGNARIGAGNGLQNVIKGNDGDNILDGGKNNDTLIGGEGNDTYLLRAPGDTAVEEFGEGVDTVKAYGSFALGAHVERLYMQNVLSKAGTPVNFNGIGNGLDNTIVGTPYDNTIVGREGRDTLKGQAGADTFVFDRALGVDNVDRIIDFNVNTANEGDILKFKGSILGGVSAGTLAATAFASGTAAADADDRFIFDQASGRLWFDVDGSGAAEQELVATFEQNASVIAADILIF</sequence>
<feature type="region of interest" description="Disordered" evidence="8">
    <location>
        <begin position="401"/>
        <end position="423"/>
    </location>
</feature>
<dbReference type="Pfam" id="PF00353">
    <property type="entry name" value="HemolysinCabind"/>
    <property type="match status" value="9"/>
</dbReference>
<comment type="caution">
    <text evidence="9">The sequence shown here is derived from an EMBL/GenBank/DDBJ whole genome shotgun (WGS) entry which is preliminary data.</text>
</comment>
<dbReference type="PANTHER" id="PTHR38340:SF1">
    <property type="entry name" value="S-LAYER PROTEIN"/>
    <property type="match status" value="1"/>
</dbReference>
<evidence type="ECO:0000256" key="2">
    <source>
        <dbReference type="ARBA" id="ARBA00004613"/>
    </source>
</evidence>
<dbReference type="InterPro" id="IPR050557">
    <property type="entry name" value="RTX_toxin/Mannuronan_C5-epim"/>
</dbReference>
<feature type="compositionally biased region" description="Polar residues" evidence="8">
    <location>
        <begin position="401"/>
        <end position="421"/>
    </location>
</feature>
<evidence type="ECO:0000256" key="6">
    <source>
        <dbReference type="ARBA" id="ARBA00023026"/>
    </source>
</evidence>
<evidence type="ECO:0008006" key="11">
    <source>
        <dbReference type="Google" id="ProtNLM"/>
    </source>
</evidence>
<dbReference type="InterPro" id="IPR003995">
    <property type="entry name" value="RTX_toxin_determinant-A"/>
</dbReference>
<comment type="subcellular location">
    <subcellularLocation>
        <location evidence="1">Membrane</location>
    </subcellularLocation>
    <subcellularLocation>
        <location evidence="2">Secreted</location>
    </subcellularLocation>
</comment>
<evidence type="ECO:0000256" key="4">
    <source>
        <dbReference type="ARBA" id="ARBA00022656"/>
    </source>
</evidence>
<dbReference type="GO" id="GO:0016020">
    <property type="term" value="C:membrane"/>
    <property type="evidence" value="ECO:0007669"/>
    <property type="project" value="UniProtKB-SubCell"/>
</dbReference>
<dbReference type="InterPro" id="IPR011049">
    <property type="entry name" value="Serralysin-like_metalloprot_C"/>
</dbReference>
<organism evidence="9 10">
    <name type="scientific">Pseudooceanicola atlanticus</name>
    <dbReference type="NCBI Taxonomy" id="1461694"/>
    <lineage>
        <taxon>Bacteria</taxon>
        <taxon>Pseudomonadati</taxon>
        <taxon>Pseudomonadota</taxon>
        <taxon>Alphaproteobacteria</taxon>
        <taxon>Rhodobacterales</taxon>
        <taxon>Paracoccaceae</taxon>
        <taxon>Pseudooceanicola</taxon>
    </lineage>
</organism>
<protein>
    <recommendedName>
        <fullName evidence="11">Peptidase M10 serralysin C-terminal domain-containing protein</fullName>
    </recommendedName>
</protein>
<dbReference type="AlphaFoldDB" id="A0A0A0EBQ2"/>
<dbReference type="RefSeq" id="WP_043751979.1">
    <property type="nucleotide sequence ID" value="NZ_AQQX01000009.1"/>
</dbReference>
<dbReference type="Proteomes" id="UP000030004">
    <property type="component" value="Unassembled WGS sequence"/>
</dbReference>
<dbReference type="STRING" id="1461694.ATO9_17065"/>
<dbReference type="OrthoDB" id="7727094at2"/>
<keyword evidence="7" id="KW-0472">Membrane</keyword>
<evidence type="ECO:0000256" key="7">
    <source>
        <dbReference type="ARBA" id="ARBA00023136"/>
    </source>
</evidence>
<keyword evidence="10" id="KW-1185">Reference proteome</keyword>
<dbReference type="GO" id="GO:0005576">
    <property type="term" value="C:extracellular region"/>
    <property type="evidence" value="ECO:0007669"/>
    <property type="project" value="UniProtKB-SubCell"/>
</dbReference>